<name>A0A0F9DSD3_9ZZZZ</name>
<comment type="caution">
    <text evidence="1">The sequence shown here is derived from an EMBL/GenBank/DDBJ whole genome shotgun (WGS) entry which is preliminary data.</text>
</comment>
<proteinExistence type="predicted"/>
<organism evidence="1">
    <name type="scientific">marine sediment metagenome</name>
    <dbReference type="NCBI Taxonomy" id="412755"/>
    <lineage>
        <taxon>unclassified sequences</taxon>
        <taxon>metagenomes</taxon>
        <taxon>ecological metagenomes</taxon>
    </lineage>
</organism>
<reference evidence="1" key="1">
    <citation type="journal article" date="2015" name="Nature">
        <title>Complex archaea that bridge the gap between prokaryotes and eukaryotes.</title>
        <authorList>
            <person name="Spang A."/>
            <person name="Saw J.H."/>
            <person name="Jorgensen S.L."/>
            <person name="Zaremba-Niedzwiedzka K."/>
            <person name="Martijn J."/>
            <person name="Lind A.E."/>
            <person name="van Eijk R."/>
            <person name="Schleper C."/>
            <person name="Guy L."/>
            <person name="Ettema T.J."/>
        </authorList>
    </citation>
    <scope>NUCLEOTIDE SEQUENCE</scope>
</reference>
<dbReference type="EMBL" id="LAZR01030427">
    <property type="protein sequence ID" value="KKL56636.1"/>
    <property type="molecule type" value="Genomic_DNA"/>
</dbReference>
<sequence length="195" mass="20752">MSDRNIVNGPLSLYFAAVGTAFPLVDDDPPTGFTLIGTSGAKNYTEDGVSAAFNQSIEVFRGLGSTTALKAFRTEEDLVISVQMADLTLAEARRALNENAVTNTPAASGVPGTDEIRLDRGVDVNTIALLVRGIGKSAQFEGGNLQFEFDKVYEAASQEMTFVKGEPAGVLLEFHALEDDSGNVGRWFNQTAVAL</sequence>
<dbReference type="AlphaFoldDB" id="A0A0F9DSD3"/>
<evidence type="ECO:0000313" key="1">
    <source>
        <dbReference type="EMBL" id="KKL56636.1"/>
    </source>
</evidence>
<gene>
    <name evidence="1" type="ORF">LCGC14_2243430</name>
</gene>
<protein>
    <submittedName>
        <fullName evidence="1">Uncharacterized protein</fullName>
    </submittedName>
</protein>
<accession>A0A0F9DSD3</accession>